<protein>
    <submittedName>
        <fullName evidence="1">Uncharacterized protein</fullName>
    </submittedName>
</protein>
<dbReference type="Proteomes" id="UP001060085">
    <property type="component" value="Linkage Group LG04"/>
</dbReference>
<dbReference type="EMBL" id="CM044704">
    <property type="protein sequence ID" value="KAI5666676.1"/>
    <property type="molecule type" value="Genomic_DNA"/>
</dbReference>
<evidence type="ECO:0000313" key="1">
    <source>
        <dbReference type="EMBL" id="KAI5666676.1"/>
    </source>
</evidence>
<sequence length="777" mass="89345">MHYDGDGVMTSFFGGLLITAQAQAHAHEACIHSYIRKYCHKALFSHVRKIVKLTVLVCQTMEQLRLETTMQAGSVSMKVGGQNRYKLCISAFNLCADYDPDLPPELAAAAGIQEIPSENLKLGKMNAPAGRPIQVETGYGEHLPYIDTRKPQISDLDVIIEDSADDESSLGNDIADQQDNDLPSQDLREGYDEKEVGARRLALSNPVADNMSDEDETMRPEASPEYHPDSREQGAYPGQNSSGSHEERSPTVSDKDEDMRDKGLNDKKREASIESIGGKQSPARLSQLAVQGSIDQVGPQDAISDDEIVHSEREFYVDKEEESLHATTNDDTLRDDSVKHSSKKQNLMSQVPQALSQEIDDAWSGSSKDYRKLHDGVEDEEVHDSRSTCMANAKGSVNGNEDAFRRKGLQSVRVKEDFYPHKSWDPCSSSHPQAKYGSIDRRKESENAEGFCLWREEDLHGRRPRVEDTRMREHRDETGSRHRTKVREIERTEKDEHHRLRKQLDNRCLWASYDKDLGSSHRDRDEEKKRYIQRENILKRMISCILIEKNTGWRKRERDDVYDQWRRDDPARLRDDDQHNVHNVRLKEEGLFQRERNERQREPKKDKEEARVGMRSGRAMEEKVRGSQSRGKDKHRSSDKEYHQKDAAWQNELVKRRDRVDNESLLQHRGHEDAYARGNQLHNDERRARHERSSACDDRAANSSDNHKVQEKKHKEHPRKAKESVADPWQEEGSSDEEQSESKRGRPKLEHCTSHKERDFSIGTKASSSMMIKQIDT</sequence>
<proteinExistence type="predicted"/>
<comment type="caution">
    <text evidence="1">The sequence shown here is derived from an EMBL/GenBank/DDBJ whole genome shotgun (WGS) entry which is preliminary data.</text>
</comment>
<keyword evidence="2" id="KW-1185">Reference proteome</keyword>
<reference evidence="2" key="1">
    <citation type="journal article" date="2023" name="Nat. Plants">
        <title>Single-cell RNA sequencing provides a high-resolution roadmap for understanding the multicellular compartmentation of specialized metabolism.</title>
        <authorList>
            <person name="Sun S."/>
            <person name="Shen X."/>
            <person name="Li Y."/>
            <person name="Li Y."/>
            <person name="Wang S."/>
            <person name="Li R."/>
            <person name="Zhang H."/>
            <person name="Shen G."/>
            <person name="Guo B."/>
            <person name="Wei J."/>
            <person name="Xu J."/>
            <person name="St-Pierre B."/>
            <person name="Chen S."/>
            <person name="Sun C."/>
        </authorList>
    </citation>
    <scope>NUCLEOTIDE SEQUENCE [LARGE SCALE GENOMIC DNA]</scope>
</reference>
<gene>
    <name evidence="1" type="ORF">M9H77_16529</name>
</gene>
<name>A0ACC0B202_CATRO</name>
<organism evidence="1 2">
    <name type="scientific">Catharanthus roseus</name>
    <name type="common">Madagascar periwinkle</name>
    <name type="synonym">Vinca rosea</name>
    <dbReference type="NCBI Taxonomy" id="4058"/>
    <lineage>
        <taxon>Eukaryota</taxon>
        <taxon>Viridiplantae</taxon>
        <taxon>Streptophyta</taxon>
        <taxon>Embryophyta</taxon>
        <taxon>Tracheophyta</taxon>
        <taxon>Spermatophyta</taxon>
        <taxon>Magnoliopsida</taxon>
        <taxon>eudicotyledons</taxon>
        <taxon>Gunneridae</taxon>
        <taxon>Pentapetalae</taxon>
        <taxon>asterids</taxon>
        <taxon>lamiids</taxon>
        <taxon>Gentianales</taxon>
        <taxon>Apocynaceae</taxon>
        <taxon>Rauvolfioideae</taxon>
        <taxon>Vinceae</taxon>
        <taxon>Catharanthinae</taxon>
        <taxon>Catharanthus</taxon>
    </lineage>
</organism>
<accession>A0ACC0B202</accession>
<evidence type="ECO:0000313" key="2">
    <source>
        <dbReference type="Proteomes" id="UP001060085"/>
    </source>
</evidence>